<dbReference type="SUPFAM" id="SSF47240">
    <property type="entry name" value="Ferritin-like"/>
    <property type="match status" value="1"/>
</dbReference>
<dbReference type="GO" id="GO:0046872">
    <property type="term" value="F:metal ion binding"/>
    <property type="evidence" value="ECO:0007669"/>
    <property type="project" value="UniProtKB-KW"/>
</dbReference>
<keyword evidence="2" id="KW-0464">Manganese</keyword>
<comment type="cofactor">
    <cofactor evidence="2">
        <name>Mn(2+)</name>
        <dbReference type="ChEBI" id="CHEBI:29035"/>
    </cofactor>
    <text evidence="2">Binds 2 manganese ions per subunit.</text>
</comment>
<comment type="similarity">
    <text evidence="1">Belongs to the manganese catalase family.</text>
</comment>
<reference evidence="4 5" key="1">
    <citation type="submission" date="2013-06" db="EMBL/GenBank/DDBJ databases">
        <title>Rumen cellulosomics: divergent fiber-degrading strategies revealed by comparative genome-wide analysis of six Ruminococcal strains.</title>
        <authorList>
            <person name="Dassa B."/>
            <person name="Borovok I."/>
            <person name="Lamed R."/>
            <person name="Flint H."/>
            <person name="Yeoman C.J."/>
            <person name="White B."/>
            <person name="Bayer E.A."/>
        </authorList>
    </citation>
    <scope>NUCLEOTIDE SEQUENCE [LARGE SCALE GENOMIC DNA]</scope>
    <source>
        <strain evidence="4 5">SY3</strain>
    </source>
</reference>
<dbReference type="AlphaFoldDB" id="A0A011W2D2"/>
<dbReference type="InterPro" id="IPR007760">
    <property type="entry name" value="Mn_catalase"/>
</dbReference>
<feature type="binding site" evidence="2">
    <location>
        <position position="65"/>
    </location>
    <ligand>
        <name>Mn(2+)</name>
        <dbReference type="ChEBI" id="CHEBI:29035"/>
        <label>1</label>
    </ligand>
</feature>
<feature type="binding site" evidence="2">
    <location>
        <position position="35"/>
    </location>
    <ligand>
        <name>Mn(2+)</name>
        <dbReference type="ChEBI" id="CHEBI:29035"/>
        <label>1</label>
    </ligand>
</feature>
<gene>
    <name evidence="4" type="ORF">RASY3_01720</name>
</gene>
<evidence type="ECO:0000313" key="5">
    <source>
        <dbReference type="Proteomes" id="UP000021369"/>
    </source>
</evidence>
<feature type="binding site" evidence="3">
    <location>
        <position position="60"/>
    </location>
    <ligand>
        <name>Ca(2+)</name>
        <dbReference type="ChEBI" id="CHEBI:29108"/>
    </ligand>
</feature>
<dbReference type="Proteomes" id="UP000021369">
    <property type="component" value="Unassembled WGS sequence"/>
</dbReference>
<comment type="cofactor">
    <cofactor evidence="3">
        <name>Ca(2+)</name>
        <dbReference type="ChEBI" id="CHEBI:29108"/>
    </cofactor>
    <text evidence="3">Binds 1 Ca(2+) ion per subunit.</text>
</comment>
<evidence type="ECO:0008006" key="6">
    <source>
        <dbReference type="Google" id="ProtNLM"/>
    </source>
</evidence>
<keyword evidence="5" id="KW-1185">Reference proteome</keyword>
<dbReference type="Pfam" id="PF05067">
    <property type="entry name" value="Mn_catalase"/>
    <property type="match status" value="1"/>
</dbReference>
<evidence type="ECO:0000256" key="3">
    <source>
        <dbReference type="PIRSR" id="PIRSR607760-2"/>
    </source>
</evidence>
<comment type="caution">
    <text evidence="4">The sequence shown here is derived from an EMBL/GenBank/DDBJ whole genome shotgun (WGS) entry which is preliminary data.</text>
</comment>
<sequence>MWMYEKKLQYPVNIKNPDPALAKVIISQLGGPDGELGASLRYLNQRYSAPSREVQAMLTDIGTEELAPRTYK</sequence>
<evidence type="ECO:0000256" key="1">
    <source>
        <dbReference type="ARBA" id="ARBA00007644"/>
    </source>
</evidence>
<dbReference type="OrthoDB" id="9800585at2"/>
<proteinExistence type="inferred from homology"/>
<dbReference type="PATRIC" id="fig|1341156.4.peg.66"/>
<dbReference type="InterPro" id="IPR012347">
    <property type="entry name" value="Ferritin-like"/>
</dbReference>
<name>A0A011W2D2_RUMAL</name>
<keyword evidence="3" id="KW-0106">Calcium</keyword>
<evidence type="ECO:0000313" key="4">
    <source>
        <dbReference type="EMBL" id="EXM40963.1"/>
    </source>
</evidence>
<organism evidence="4 5">
    <name type="scientific">Ruminococcus albus SY3</name>
    <dbReference type="NCBI Taxonomy" id="1341156"/>
    <lineage>
        <taxon>Bacteria</taxon>
        <taxon>Bacillati</taxon>
        <taxon>Bacillota</taxon>
        <taxon>Clostridia</taxon>
        <taxon>Eubacteriales</taxon>
        <taxon>Oscillospiraceae</taxon>
        <taxon>Ruminococcus</taxon>
    </lineage>
</organism>
<dbReference type="Gene3D" id="1.20.1260.10">
    <property type="match status" value="1"/>
</dbReference>
<evidence type="ECO:0000256" key="2">
    <source>
        <dbReference type="PIRSR" id="PIRSR607760-1"/>
    </source>
</evidence>
<keyword evidence="2" id="KW-0479">Metal-binding</keyword>
<protein>
    <recommendedName>
        <fullName evidence="6">Manganese containing catalase</fullName>
    </recommendedName>
</protein>
<accession>A0A011W2D2</accession>
<dbReference type="InterPro" id="IPR009078">
    <property type="entry name" value="Ferritin-like_SF"/>
</dbReference>
<dbReference type="EMBL" id="JEOB01000001">
    <property type="protein sequence ID" value="EXM40963.1"/>
    <property type="molecule type" value="Genomic_DNA"/>
</dbReference>